<accession>A0A5B7D3G3</accession>
<reference evidence="3 4" key="1">
    <citation type="submission" date="2019-05" db="EMBL/GenBank/DDBJ databases">
        <title>Another draft genome of Portunus trituberculatus and its Hox gene families provides insights of decapod evolution.</title>
        <authorList>
            <person name="Jeong J.-H."/>
            <person name="Song I."/>
            <person name="Kim S."/>
            <person name="Choi T."/>
            <person name="Kim D."/>
            <person name="Ryu S."/>
            <person name="Kim W."/>
        </authorList>
    </citation>
    <scope>NUCLEOTIDE SEQUENCE [LARGE SCALE GENOMIC DNA]</scope>
    <source>
        <tissue evidence="3">Muscle</tissue>
    </source>
</reference>
<feature type="compositionally biased region" description="Basic and acidic residues" evidence="1">
    <location>
        <begin position="51"/>
        <end position="61"/>
    </location>
</feature>
<keyword evidence="2" id="KW-1133">Transmembrane helix</keyword>
<feature type="region of interest" description="Disordered" evidence="1">
    <location>
        <begin position="102"/>
        <end position="128"/>
    </location>
</feature>
<keyword evidence="2" id="KW-0472">Membrane</keyword>
<evidence type="ECO:0000256" key="2">
    <source>
        <dbReference type="SAM" id="Phobius"/>
    </source>
</evidence>
<gene>
    <name evidence="3" type="ORF">E2C01_009008</name>
</gene>
<sequence>MPQLSPEDRPLARRCLAPALPLISLGHCVASIPGLPMTPDKFRGRMNVVGRKGEKEKEKKGGTHPPSGGKRPQVAVAAVAAVVAGIAVVVMVIVWEMTLRKKRAQKKSPRNSGGIHPCFRNAPRRHKS</sequence>
<proteinExistence type="predicted"/>
<feature type="transmembrane region" description="Helical" evidence="2">
    <location>
        <begin position="74"/>
        <end position="95"/>
    </location>
</feature>
<dbReference type="Proteomes" id="UP000324222">
    <property type="component" value="Unassembled WGS sequence"/>
</dbReference>
<name>A0A5B7D3G3_PORTR</name>
<evidence type="ECO:0000256" key="1">
    <source>
        <dbReference type="SAM" id="MobiDB-lite"/>
    </source>
</evidence>
<dbReference type="EMBL" id="VSRR010000485">
    <property type="protein sequence ID" value="MPC16189.1"/>
    <property type="molecule type" value="Genomic_DNA"/>
</dbReference>
<protein>
    <submittedName>
        <fullName evidence="3">Uncharacterized protein</fullName>
    </submittedName>
</protein>
<organism evidence="3 4">
    <name type="scientific">Portunus trituberculatus</name>
    <name type="common">Swimming crab</name>
    <name type="synonym">Neptunus trituberculatus</name>
    <dbReference type="NCBI Taxonomy" id="210409"/>
    <lineage>
        <taxon>Eukaryota</taxon>
        <taxon>Metazoa</taxon>
        <taxon>Ecdysozoa</taxon>
        <taxon>Arthropoda</taxon>
        <taxon>Crustacea</taxon>
        <taxon>Multicrustacea</taxon>
        <taxon>Malacostraca</taxon>
        <taxon>Eumalacostraca</taxon>
        <taxon>Eucarida</taxon>
        <taxon>Decapoda</taxon>
        <taxon>Pleocyemata</taxon>
        <taxon>Brachyura</taxon>
        <taxon>Eubrachyura</taxon>
        <taxon>Portunoidea</taxon>
        <taxon>Portunidae</taxon>
        <taxon>Portuninae</taxon>
        <taxon>Portunus</taxon>
    </lineage>
</organism>
<evidence type="ECO:0000313" key="3">
    <source>
        <dbReference type="EMBL" id="MPC16189.1"/>
    </source>
</evidence>
<keyword evidence="4" id="KW-1185">Reference proteome</keyword>
<dbReference type="AlphaFoldDB" id="A0A5B7D3G3"/>
<comment type="caution">
    <text evidence="3">The sequence shown here is derived from an EMBL/GenBank/DDBJ whole genome shotgun (WGS) entry which is preliminary data.</text>
</comment>
<feature type="region of interest" description="Disordered" evidence="1">
    <location>
        <begin position="40"/>
        <end position="73"/>
    </location>
</feature>
<evidence type="ECO:0000313" key="4">
    <source>
        <dbReference type="Proteomes" id="UP000324222"/>
    </source>
</evidence>
<keyword evidence="2" id="KW-0812">Transmembrane</keyword>